<dbReference type="AlphaFoldDB" id="A0A1X3S0D3"/>
<dbReference type="Gene3D" id="3.50.50.60">
    <property type="entry name" value="FAD/NAD(P)-binding domain"/>
    <property type="match status" value="1"/>
</dbReference>
<dbReference type="GO" id="GO:0005737">
    <property type="term" value="C:cytoplasm"/>
    <property type="evidence" value="ECO:0007669"/>
    <property type="project" value="TreeGrafter"/>
</dbReference>
<evidence type="ECO:0000313" key="4">
    <source>
        <dbReference type="Proteomes" id="UP000194020"/>
    </source>
</evidence>
<dbReference type="Pfam" id="PF01266">
    <property type="entry name" value="DAO"/>
    <property type="match status" value="1"/>
</dbReference>
<dbReference type="OrthoDB" id="6925984at2"/>
<reference evidence="3 4" key="1">
    <citation type="submission" date="2016-02" db="EMBL/GenBank/DDBJ databases">
        <title>Species-wide whole genome sequencing reveals diversity, host range in Lonsdalea quercina.</title>
        <authorList>
            <person name="Li Y."/>
        </authorList>
    </citation>
    <scope>NUCLEOTIDE SEQUENCE [LARGE SCALE GENOMIC DNA]</scope>
    <source>
        <strain evidence="3 4">LMG 26264</strain>
    </source>
</reference>
<evidence type="ECO:0000259" key="2">
    <source>
        <dbReference type="Pfam" id="PF01266"/>
    </source>
</evidence>
<evidence type="ECO:0000256" key="1">
    <source>
        <dbReference type="ARBA" id="ARBA00023002"/>
    </source>
</evidence>
<evidence type="ECO:0000313" key="3">
    <source>
        <dbReference type="EMBL" id="OSN07822.1"/>
    </source>
</evidence>
<dbReference type="RefSeq" id="WP_094108698.1">
    <property type="nucleotide sequence ID" value="NZ_LUTP01000005.1"/>
</dbReference>
<dbReference type="PANTHER" id="PTHR13847">
    <property type="entry name" value="SARCOSINE DEHYDROGENASE-RELATED"/>
    <property type="match status" value="1"/>
</dbReference>
<feature type="domain" description="FAD dependent oxidoreductase" evidence="2">
    <location>
        <begin position="39"/>
        <end position="393"/>
    </location>
</feature>
<name>A0A1X3S0D3_9GAMM</name>
<dbReference type="Gene3D" id="3.30.9.10">
    <property type="entry name" value="D-Amino Acid Oxidase, subunit A, domain 2"/>
    <property type="match status" value="1"/>
</dbReference>
<dbReference type="InterPro" id="IPR006076">
    <property type="entry name" value="FAD-dep_OxRdtase"/>
</dbReference>
<sequence length="465" mass="51646">MTTYSNPEAFVNVKPYPFWLDTITAGAPAPSLQDSISCDLAIVGGGYTGLWTALLARRRWPEKRIVIIEARRCGSEASSRNGGFCSPSISHGVSIALNRWPKEARKIIELGKTNLKDLEADLHEFGMEIEFELTGQLNLASQPWQIEGLRSMQQDYQRFGLESEWLEGDSLAEKLNSPRYSAGLFESNYAMVNPAKMVSELHRVCLSQGIELYENSEVKALTQHGGDVRLRTASGEVLAKQVVLATNIAVPLLRHLASTVIPVYDYVLVTHPLSDAQLADIGWTGRYGISDSGNKFHYFRKTADNRILWGGYDAVYHYGSRRDESLTQRPETFNRLAEQFRDVFPAIQDIGFSHAWGGIIDTSARTTMFTGCEADGKIAYALGYTGLGVSACRFAALNMLDQLAGEKTPRTELRMLSRAPIHFPPEPLRFAGVQAAIRSLAREDRDGHRNMLLKTFDALGIGFDS</sequence>
<comment type="caution">
    <text evidence="3">The sequence shown here is derived from an EMBL/GenBank/DDBJ whole genome shotgun (WGS) entry which is preliminary data.</text>
</comment>
<keyword evidence="1" id="KW-0560">Oxidoreductase</keyword>
<accession>A0A1X3S0D3</accession>
<dbReference type="InterPro" id="IPR036188">
    <property type="entry name" value="FAD/NAD-bd_sf"/>
</dbReference>
<dbReference type="Proteomes" id="UP000194020">
    <property type="component" value="Unassembled WGS sequence"/>
</dbReference>
<organism evidence="3 4">
    <name type="scientific">Lonsdalea iberica</name>
    <dbReference type="NCBI Taxonomy" id="1082703"/>
    <lineage>
        <taxon>Bacteria</taxon>
        <taxon>Pseudomonadati</taxon>
        <taxon>Pseudomonadota</taxon>
        <taxon>Gammaproteobacteria</taxon>
        <taxon>Enterobacterales</taxon>
        <taxon>Pectobacteriaceae</taxon>
        <taxon>Lonsdalea</taxon>
    </lineage>
</organism>
<dbReference type="SUPFAM" id="SSF51905">
    <property type="entry name" value="FAD/NAD(P)-binding domain"/>
    <property type="match status" value="1"/>
</dbReference>
<dbReference type="GO" id="GO:0016491">
    <property type="term" value="F:oxidoreductase activity"/>
    <property type="evidence" value="ECO:0007669"/>
    <property type="project" value="UniProtKB-KW"/>
</dbReference>
<proteinExistence type="predicted"/>
<dbReference type="PANTHER" id="PTHR13847:SF281">
    <property type="entry name" value="FAD DEPENDENT OXIDOREDUCTASE DOMAIN-CONTAINING PROTEIN"/>
    <property type="match status" value="1"/>
</dbReference>
<dbReference type="EMBL" id="LUTP01000005">
    <property type="protein sequence ID" value="OSN07822.1"/>
    <property type="molecule type" value="Genomic_DNA"/>
</dbReference>
<protein>
    <submittedName>
        <fullName evidence="3">FAD-dependent oxidoreductase</fullName>
    </submittedName>
</protein>
<gene>
    <name evidence="3" type="ORF">AU511_02725</name>
</gene>